<dbReference type="InterPro" id="IPR041726">
    <property type="entry name" value="ACAD10_11_N"/>
</dbReference>
<evidence type="ECO:0000313" key="3">
    <source>
        <dbReference type="Proteomes" id="UP001217325"/>
    </source>
</evidence>
<dbReference type="InterPro" id="IPR011009">
    <property type="entry name" value="Kinase-like_dom_sf"/>
</dbReference>
<proteinExistence type="predicted"/>
<organism evidence="2 3">
    <name type="scientific">Rhodococcus qingshengii</name>
    <dbReference type="NCBI Taxonomy" id="334542"/>
    <lineage>
        <taxon>Bacteria</taxon>
        <taxon>Bacillati</taxon>
        <taxon>Actinomycetota</taxon>
        <taxon>Actinomycetes</taxon>
        <taxon>Mycobacteriales</taxon>
        <taxon>Nocardiaceae</taxon>
        <taxon>Rhodococcus</taxon>
        <taxon>Rhodococcus erythropolis group</taxon>
    </lineage>
</organism>
<dbReference type="CDD" id="cd05154">
    <property type="entry name" value="ACAD10_11_N-like"/>
    <property type="match status" value="1"/>
</dbReference>
<dbReference type="PANTHER" id="PTHR47829:SF1">
    <property type="entry name" value="HAD FAMILY PHOSPHATASE"/>
    <property type="match status" value="1"/>
</dbReference>
<name>A0AAW6LXT4_RHOSG</name>
<dbReference type="Pfam" id="PF01636">
    <property type="entry name" value="APH"/>
    <property type="match status" value="1"/>
</dbReference>
<evidence type="ECO:0000313" key="2">
    <source>
        <dbReference type="EMBL" id="MDE8650016.1"/>
    </source>
</evidence>
<reference evidence="2" key="1">
    <citation type="submission" date="2023-02" db="EMBL/GenBank/DDBJ databases">
        <title>A novel hydrolase synthesized by Rhodococcus erythropolis HQ is responsible for the detoxification of Zearalenone.</title>
        <authorList>
            <person name="Hu J."/>
            <person name="Xu J."/>
        </authorList>
    </citation>
    <scope>NUCLEOTIDE SEQUENCE</scope>
    <source>
        <strain evidence="2">HQ</strain>
    </source>
</reference>
<dbReference type="Gene3D" id="3.90.1200.10">
    <property type="match status" value="1"/>
</dbReference>
<dbReference type="AlphaFoldDB" id="A0AAW6LXT4"/>
<dbReference type="PANTHER" id="PTHR47829">
    <property type="entry name" value="HYDROLASE, PUTATIVE (AFU_ORTHOLOGUE AFUA_1G12880)-RELATED"/>
    <property type="match status" value="1"/>
</dbReference>
<protein>
    <submittedName>
        <fullName evidence="2">Phosphotransferase family protein</fullName>
    </submittedName>
</protein>
<dbReference type="Proteomes" id="UP001217325">
    <property type="component" value="Unassembled WGS sequence"/>
</dbReference>
<dbReference type="Gene3D" id="3.30.200.20">
    <property type="entry name" value="Phosphorylase Kinase, domain 1"/>
    <property type="match status" value="1"/>
</dbReference>
<sequence length="345" mass="38168">MNEVESIAESEQFNADLVRSRLVEMGELGTGEELTVRLLAGGRSNLTFELASKSRRWILRRPPIGHRLETAHDMGREVTVQRALAESAVPVPRIVFSEEFDATSGGSFYVMDKIEGQVLRTDDDFASVDQSNRSELAFRYVDCLAALHTQDFRSLGLSGFGRPEGYLERQVRRWSKQLASSKSRDLPMLEKLGVRVASSIPRRSATSIVHGDFRFDNMIVRLGAPSDIVGVLDWEMSTLGDPLTDLGLVHLFWSGWAGIDNPIAGTPSAHEGFPSFDDVVERYSLSTGFDIDALQWYSGFAFYKMAVILEGIHLRFVNGETVGDGFEDIGSMVVPLAERGLSALA</sequence>
<evidence type="ECO:0000259" key="1">
    <source>
        <dbReference type="Pfam" id="PF01636"/>
    </source>
</evidence>
<feature type="domain" description="Aminoglycoside phosphotransferase" evidence="1">
    <location>
        <begin position="35"/>
        <end position="258"/>
    </location>
</feature>
<dbReference type="RefSeq" id="WP_149357919.1">
    <property type="nucleotide sequence ID" value="NZ_CP042917.1"/>
</dbReference>
<dbReference type="InterPro" id="IPR002575">
    <property type="entry name" value="Aminoglycoside_PTrfase"/>
</dbReference>
<dbReference type="SUPFAM" id="SSF56112">
    <property type="entry name" value="Protein kinase-like (PK-like)"/>
    <property type="match status" value="1"/>
</dbReference>
<dbReference type="EMBL" id="JARDXE010000043">
    <property type="protein sequence ID" value="MDE8650016.1"/>
    <property type="molecule type" value="Genomic_DNA"/>
</dbReference>
<dbReference type="InterPro" id="IPR052898">
    <property type="entry name" value="ACAD10-like"/>
</dbReference>
<comment type="caution">
    <text evidence="2">The sequence shown here is derived from an EMBL/GenBank/DDBJ whole genome shotgun (WGS) entry which is preliminary data.</text>
</comment>
<accession>A0AAW6LXT4</accession>
<gene>
    <name evidence="2" type="ORF">PXH69_34195</name>
</gene>